<dbReference type="GO" id="GO:0005524">
    <property type="term" value="F:ATP binding"/>
    <property type="evidence" value="ECO:0007669"/>
    <property type="project" value="UniProtKB-KW"/>
</dbReference>
<gene>
    <name evidence="5" type="ORF">KP79_PYT07187</name>
</gene>
<evidence type="ECO:0000256" key="3">
    <source>
        <dbReference type="SAM" id="MobiDB-lite"/>
    </source>
</evidence>
<organism evidence="5 6">
    <name type="scientific">Mizuhopecten yessoensis</name>
    <name type="common">Japanese scallop</name>
    <name type="synonym">Patinopecten yessoensis</name>
    <dbReference type="NCBI Taxonomy" id="6573"/>
    <lineage>
        <taxon>Eukaryota</taxon>
        <taxon>Metazoa</taxon>
        <taxon>Spiralia</taxon>
        <taxon>Lophotrochozoa</taxon>
        <taxon>Mollusca</taxon>
        <taxon>Bivalvia</taxon>
        <taxon>Autobranchia</taxon>
        <taxon>Pteriomorphia</taxon>
        <taxon>Pectinida</taxon>
        <taxon>Pectinoidea</taxon>
        <taxon>Pectinidae</taxon>
        <taxon>Mizuhopecten</taxon>
    </lineage>
</organism>
<dbReference type="OrthoDB" id="193931at2759"/>
<keyword evidence="5" id="KW-0808">Transferase</keyword>
<feature type="domain" description="Protein kinase" evidence="4">
    <location>
        <begin position="1"/>
        <end position="140"/>
    </location>
</feature>
<dbReference type="PANTHER" id="PTHR24346:SF79">
    <property type="entry name" value="PROTEIN KINASE DOMAIN-CONTAINING PROTEIN"/>
    <property type="match status" value="1"/>
</dbReference>
<dbReference type="Gene3D" id="1.10.510.10">
    <property type="entry name" value="Transferase(Phosphotransferase) domain 1"/>
    <property type="match status" value="1"/>
</dbReference>
<accession>A0A210PRV6</accession>
<dbReference type="GO" id="GO:0035556">
    <property type="term" value="P:intracellular signal transduction"/>
    <property type="evidence" value="ECO:0007669"/>
    <property type="project" value="TreeGrafter"/>
</dbReference>
<evidence type="ECO:0000313" key="6">
    <source>
        <dbReference type="Proteomes" id="UP000242188"/>
    </source>
</evidence>
<dbReference type="PANTHER" id="PTHR24346">
    <property type="entry name" value="MAP/MICROTUBULE AFFINITY-REGULATING KINASE"/>
    <property type="match status" value="1"/>
</dbReference>
<name>A0A210PRV6_MIZYE</name>
<dbReference type="EMBL" id="NEDP02005539">
    <property type="protein sequence ID" value="OWF39184.1"/>
    <property type="molecule type" value="Genomic_DNA"/>
</dbReference>
<evidence type="ECO:0000256" key="1">
    <source>
        <dbReference type="ARBA" id="ARBA00022741"/>
    </source>
</evidence>
<comment type="caution">
    <text evidence="5">The sequence shown here is derived from an EMBL/GenBank/DDBJ whole genome shotgun (WGS) entry which is preliminary data.</text>
</comment>
<keyword evidence="5" id="KW-0418">Kinase</keyword>
<dbReference type="InterPro" id="IPR000719">
    <property type="entry name" value="Prot_kinase_dom"/>
</dbReference>
<dbReference type="STRING" id="6573.A0A210PRV6"/>
<dbReference type="SUPFAM" id="SSF56112">
    <property type="entry name" value="Protein kinase-like (PK-like)"/>
    <property type="match status" value="1"/>
</dbReference>
<dbReference type="SMART" id="SM00220">
    <property type="entry name" value="S_TKc"/>
    <property type="match status" value="1"/>
</dbReference>
<dbReference type="InterPro" id="IPR008271">
    <property type="entry name" value="Ser/Thr_kinase_AS"/>
</dbReference>
<evidence type="ECO:0000313" key="5">
    <source>
        <dbReference type="EMBL" id="OWF39184.1"/>
    </source>
</evidence>
<dbReference type="PROSITE" id="PS50011">
    <property type="entry name" value="PROTEIN_KINASE_DOM"/>
    <property type="match status" value="1"/>
</dbReference>
<keyword evidence="6" id="KW-1185">Reference proteome</keyword>
<evidence type="ECO:0000259" key="4">
    <source>
        <dbReference type="PROSITE" id="PS50011"/>
    </source>
</evidence>
<protein>
    <submittedName>
        <fullName evidence="5">Hormonally up-regulated neu tumor-associated kinase</fullName>
    </submittedName>
</protein>
<proteinExistence type="predicted"/>
<keyword evidence="2" id="KW-0067">ATP-binding</keyword>
<dbReference type="AlphaFoldDB" id="A0A210PRV6"/>
<dbReference type="GO" id="GO:0005737">
    <property type="term" value="C:cytoplasm"/>
    <property type="evidence" value="ECO:0007669"/>
    <property type="project" value="TreeGrafter"/>
</dbReference>
<keyword evidence="1" id="KW-0547">Nucleotide-binding</keyword>
<feature type="region of interest" description="Disordered" evidence="3">
    <location>
        <begin position="400"/>
        <end position="442"/>
    </location>
</feature>
<reference evidence="5 6" key="1">
    <citation type="journal article" date="2017" name="Nat. Ecol. Evol.">
        <title>Scallop genome provides insights into evolution of bilaterian karyotype and development.</title>
        <authorList>
            <person name="Wang S."/>
            <person name="Zhang J."/>
            <person name="Jiao W."/>
            <person name="Li J."/>
            <person name="Xun X."/>
            <person name="Sun Y."/>
            <person name="Guo X."/>
            <person name="Huan P."/>
            <person name="Dong B."/>
            <person name="Zhang L."/>
            <person name="Hu X."/>
            <person name="Sun X."/>
            <person name="Wang J."/>
            <person name="Zhao C."/>
            <person name="Wang Y."/>
            <person name="Wang D."/>
            <person name="Huang X."/>
            <person name="Wang R."/>
            <person name="Lv J."/>
            <person name="Li Y."/>
            <person name="Zhang Z."/>
            <person name="Liu B."/>
            <person name="Lu W."/>
            <person name="Hui Y."/>
            <person name="Liang J."/>
            <person name="Zhou Z."/>
            <person name="Hou R."/>
            <person name="Li X."/>
            <person name="Liu Y."/>
            <person name="Li H."/>
            <person name="Ning X."/>
            <person name="Lin Y."/>
            <person name="Zhao L."/>
            <person name="Xing Q."/>
            <person name="Dou J."/>
            <person name="Li Y."/>
            <person name="Mao J."/>
            <person name="Guo H."/>
            <person name="Dou H."/>
            <person name="Li T."/>
            <person name="Mu C."/>
            <person name="Jiang W."/>
            <person name="Fu Q."/>
            <person name="Fu X."/>
            <person name="Miao Y."/>
            <person name="Liu J."/>
            <person name="Yu Q."/>
            <person name="Li R."/>
            <person name="Liao H."/>
            <person name="Li X."/>
            <person name="Kong Y."/>
            <person name="Jiang Z."/>
            <person name="Chourrout D."/>
            <person name="Li R."/>
            <person name="Bao Z."/>
        </authorList>
    </citation>
    <scope>NUCLEOTIDE SEQUENCE [LARGE SCALE GENOMIC DNA]</scope>
    <source>
        <strain evidence="5 6">PY_sf001</strain>
    </source>
</reference>
<dbReference type="Proteomes" id="UP000242188">
    <property type="component" value="Unassembled WGS sequence"/>
</dbReference>
<dbReference type="Pfam" id="PF00069">
    <property type="entry name" value="Pkinase"/>
    <property type="match status" value="1"/>
</dbReference>
<evidence type="ECO:0000256" key="2">
    <source>
        <dbReference type="ARBA" id="ARBA00022840"/>
    </source>
</evidence>
<sequence>MHRSNIVHRDLKLENFLLDKDLNIKIIDFGLSNLFHGETSLSTQCGSPAYAAPEIFSNQKYGSSVDIWSLGVCMYAMLIGTLPFVPQPANNLAQLHALILKGCSVPEELSIECKDLLKRMLQPDYKRRIRIEEVLHHVWISVGYDEHIYRQPILPNVIPTLPQESVVHYMTNTYNFTESDVIESLGERKVNSIAATYNLLLGRFESGLQLVGQSVESPKRDHQCPSESDSLTNSGHILEKGRLPAELNTPMINPTSYRRYVQFLQETRHKTLSRQQNESFLFQRQKIIASIKPESRIGITEGSNGKFTNYNVSYSAPTYEQLYAWGSDRGGKHDDLSKKSFEVHDDLTKESKADDQTILPVVDTDKNRTRNLTVYSQKSMVRQQSDSDCSDILDDSNKIFPVKTSKPSSTGKLVLPGRSHPNGKKKPPQRSISEPNTRETDGLSIVLTEPCGDEAWGPVQRHKAKLVKGVTLTLSRSKTIFGSSISSQKLLTSRDQRILGDAQIVGKEQYSQSGRIMVERSASTRHYRQTYVTDYQKPKTATGVKNRFPEVVNPANIRAKSDLGMYTKSEESSHLPDVVDLSSYDVPVCPPSPVERLIVDDEAPMIRIRITSCMKQ</sequence>
<dbReference type="InterPro" id="IPR011009">
    <property type="entry name" value="Kinase-like_dom_sf"/>
</dbReference>
<dbReference type="GO" id="GO:0004674">
    <property type="term" value="F:protein serine/threonine kinase activity"/>
    <property type="evidence" value="ECO:0007669"/>
    <property type="project" value="TreeGrafter"/>
</dbReference>
<dbReference type="PROSITE" id="PS00108">
    <property type="entry name" value="PROTEIN_KINASE_ST"/>
    <property type="match status" value="1"/>
</dbReference>